<protein>
    <submittedName>
        <fullName evidence="1">Uncharacterized protein</fullName>
    </submittedName>
</protein>
<sequence length="57" mass="6717">MCREFFRGLYIMLLKKEIYPGLRGAVLLFGQNSVRFFDETALVANTYKNARQNWAVR</sequence>
<organism evidence="1 2">
    <name type="scientific">[Clostridium] leptum DSM 753</name>
    <dbReference type="NCBI Taxonomy" id="428125"/>
    <lineage>
        <taxon>Bacteria</taxon>
        <taxon>Bacillati</taxon>
        <taxon>Bacillota</taxon>
        <taxon>Clostridia</taxon>
        <taxon>Eubacteriales</taxon>
        <taxon>Oscillospiraceae</taxon>
        <taxon>Oscillospiraceae incertae sedis</taxon>
    </lineage>
</organism>
<dbReference type="Proteomes" id="UP000003490">
    <property type="component" value="Unassembled WGS sequence"/>
</dbReference>
<name>A7VV58_9FIRM</name>
<dbReference type="HOGENOM" id="CLU_2988582_0_0_9"/>
<reference evidence="1 2" key="2">
    <citation type="submission" date="2007-08" db="EMBL/GenBank/DDBJ databases">
        <authorList>
            <person name="Fulton L."/>
            <person name="Clifton S."/>
            <person name="Fulton B."/>
            <person name="Xu J."/>
            <person name="Minx P."/>
            <person name="Pepin K.H."/>
            <person name="Johnson M."/>
            <person name="Thiruvilangam P."/>
            <person name="Bhonagiri V."/>
            <person name="Nash W.E."/>
            <person name="Wang C."/>
            <person name="Mardis E.R."/>
            <person name="Wilson R.K."/>
        </authorList>
    </citation>
    <scope>NUCLEOTIDE SEQUENCE [LARGE SCALE GENOMIC DNA]</scope>
    <source>
        <strain evidence="1 2">DSM 753</strain>
    </source>
</reference>
<evidence type="ECO:0000313" key="2">
    <source>
        <dbReference type="Proteomes" id="UP000003490"/>
    </source>
</evidence>
<comment type="caution">
    <text evidence="1">The sequence shown here is derived from an EMBL/GenBank/DDBJ whole genome shotgun (WGS) entry which is preliminary data.</text>
</comment>
<proteinExistence type="predicted"/>
<accession>A7VV58</accession>
<gene>
    <name evidence="1" type="ORF">CLOLEP_02463</name>
</gene>
<dbReference type="AlphaFoldDB" id="A7VV58"/>
<reference evidence="1 2" key="1">
    <citation type="submission" date="2007-08" db="EMBL/GenBank/DDBJ databases">
        <title>Draft genome sequence of Clostridium leptum (DSM 753).</title>
        <authorList>
            <person name="Sudarsanam P."/>
            <person name="Ley R."/>
            <person name="Guruge J."/>
            <person name="Turnbaugh P.J."/>
            <person name="Mahowald M."/>
            <person name="Liep D."/>
            <person name="Gordon J."/>
        </authorList>
    </citation>
    <scope>NUCLEOTIDE SEQUENCE [LARGE SCALE GENOMIC DNA]</scope>
    <source>
        <strain evidence="1 2">DSM 753</strain>
    </source>
</reference>
<dbReference type="EMBL" id="ABCB02000019">
    <property type="protein sequence ID" value="EDO60858.1"/>
    <property type="molecule type" value="Genomic_DNA"/>
</dbReference>
<evidence type="ECO:0000313" key="1">
    <source>
        <dbReference type="EMBL" id="EDO60858.1"/>
    </source>
</evidence>